<dbReference type="InterPro" id="IPR018764">
    <property type="entry name" value="RskA_C"/>
</dbReference>
<evidence type="ECO:0000256" key="6">
    <source>
        <dbReference type="ARBA" id="ARBA00023015"/>
    </source>
</evidence>
<keyword evidence="7" id="KW-0472">Membrane</keyword>
<dbReference type="AlphaFoldDB" id="A0A4P6U2P7"/>
<dbReference type="InterPro" id="IPR041916">
    <property type="entry name" value="Anti_sigma_zinc_sf"/>
</dbReference>
<feature type="domain" description="Putative zinc-finger" evidence="12">
    <location>
        <begin position="9"/>
        <end position="38"/>
    </location>
</feature>
<dbReference type="RefSeq" id="WP_031182241.1">
    <property type="nucleotide sequence ID" value="NZ_CP032229.1"/>
</dbReference>
<dbReference type="Proteomes" id="UP000292547">
    <property type="component" value="Chromosome"/>
</dbReference>
<dbReference type="OrthoDB" id="153510at2"/>
<dbReference type="KEGG" id="sseo:D0Z67_26845"/>
<reference evidence="13 14" key="1">
    <citation type="submission" date="2018-08" db="EMBL/GenBank/DDBJ databases">
        <title>The complete genome sequence of Streptomyces seoulensis, a pioneer strain for nickel superoxide dismutase discovery.</title>
        <authorList>
            <person name="Shin J."/>
            <person name="Lee J.-S."/>
            <person name="Lee E.-J."/>
            <person name="Youn H.-D."/>
        </authorList>
    </citation>
    <scope>NUCLEOTIDE SEQUENCE [LARGE SCALE GENOMIC DNA]</scope>
    <source>
        <strain evidence="13 14">KCTC 9819</strain>
    </source>
</reference>
<keyword evidence="8" id="KW-0804">Transcription</keyword>
<dbReference type="PANTHER" id="PTHR37461:SF1">
    <property type="entry name" value="ANTI-SIGMA-K FACTOR RSKA"/>
    <property type="match status" value="1"/>
</dbReference>
<dbReference type="GeneID" id="300102525"/>
<evidence type="ECO:0000256" key="5">
    <source>
        <dbReference type="ARBA" id="ARBA00022989"/>
    </source>
</evidence>
<keyword evidence="5" id="KW-1133">Transmembrane helix</keyword>
<dbReference type="InterPro" id="IPR027383">
    <property type="entry name" value="Znf_put"/>
</dbReference>
<dbReference type="EMBL" id="CP032229">
    <property type="protein sequence ID" value="QBJ93537.1"/>
    <property type="molecule type" value="Genomic_DNA"/>
</dbReference>
<keyword evidence="3" id="KW-1003">Cell membrane</keyword>
<evidence type="ECO:0000256" key="10">
    <source>
        <dbReference type="ARBA" id="ARBA00030803"/>
    </source>
</evidence>
<dbReference type="STRING" id="73044.GCA_000725795_04088"/>
<keyword evidence="14" id="KW-1185">Reference proteome</keyword>
<evidence type="ECO:0000256" key="1">
    <source>
        <dbReference type="ARBA" id="ARBA00004167"/>
    </source>
</evidence>
<evidence type="ECO:0000313" key="14">
    <source>
        <dbReference type="Proteomes" id="UP000292547"/>
    </source>
</evidence>
<evidence type="ECO:0000256" key="3">
    <source>
        <dbReference type="ARBA" id="ARBA00022475"/>
    </source>
</evidence>
<evidence type="ECO:0000256" key="4">
    <source>
        <dbReference type="ARBA" id="ARBA00022692"/>
    </source>
</evidence>
<evidence type="ECO:0000256" key="8">
    <source>
        <dbReference type="ARBA" id="ARBA00023163"/>
    </source>
</evidence>
<accession>A0A4P6U2P7</accession>
<name>A0A4P6U2P7_STRSO</name>
<keyword evidence="4" id="KW-0812">Transmembrane</keyword>
<sequence>MNTAPNDHEAVGAYVLDALPPDERAAFENHLAACAACREEAAQLMEAVVGLAEAGSLPPDDAARARVLAGIRDIRQETPPGRPGRAQRLLPWALAACLAAAVAGGSVAWWQHEEARDARRTAQQQERRTASLADVVTAPDATVRTGELSNGGRASVVMSRQEQKAAFVASGLPALGEGKVYQLWYADNGTTFRSGGLLSGEGGRQGRVLLGSLGRATAVGITVEPAGGSKQPTAVPLAVVQF</sequence>
<comment type="subcellular location">
    <subcellularLocation>
        <location evidence="2">Cell membrane</location>
    </subcellularLocation>
    <subcellularLocation>
        <location evidence="1">Membrane</location>
        <topology evidence="1">Single-pass membrane protein</topology>
    </subcellularLocation>
</comment>
<dbReference type="Gene3D" id="1.10.10.1320">
    <property type="entry name" value="Anti-sigma factor, zinc-finger domain"/>
    <property type="match status" value="1"/>
</dbReference>
<dbReference type="PANTHER" id="PTHR37461">
    <property type="entry name" value="ANTI-SIGMA-K FACTOR RSKA"/>
    <property type="match status" value="1"/>
</dbReference>
<dbReference type="GO" id="GO:0005886">
    <property type="term" value="C:plasma membrane"/>
    <property type="evidence" value="ECO:0007669"/>
    <property type="project" value="UniProtKB-SubCell"/>
</dbReference>
<dbReference type="GO" id="GO:0006417">
    <property type="term" value="P:regulation of translation"/>
    <property type="evidence" value="ECO:0007669"/>
    <property type="project" value="TreeGrafter"/>
</dbReference>
<dbReference type="Pfam" id="PF13490">
    <property type="entry name" value="zf-HC2"/>
    <property type="match status" value="1"/>
</dbReference>
<keyword evidence="6" id="KW-0805">Transcription regulation</keyword>
<evidence type="ECO:0000256" key="2">
    <source>
        <dbReference type="ARBA" id="ARBA00004236"/>
    </source>
</evidence>
<evidence type="ECO:0000259" key="12">
    <source>
        <dbReference type="Pfam" id="PF13490"/>
    </source>
</evidence>
<protein>
    <recommendedName>
        <fullName evidence="10">Regulator of SigK</fullName>
    </recommendedName>
    <alternativeName>
        <fullName evidence="9">Sigma-K anti-sigma factor RskA</fullName>
    </alternativeName>
</protein>
<dbReference type="InterPro" id="IPR051474">
    <property type="entry name" value="Anti-sigma-K/W_factor"/>
</dbReference>
<evidence type="ECO:0000259" key="11">
    <source>
        <dbReference type="Pfam" id="PF10099"/>
    </source>
</evidence>
<proteinExistence type="predicted"/>
<evidence type="ECO:0000256" key="9">
    <source>
        <dbReference type="ARBA" id="ARBA00029829"/>
    </source>
</evidence>
<feature type="domain" description="Anti-sigma K factor RskA C-terminal" evidence="11">
    <location>
        <begin position="93"/>
        <end position="233"/>
    </location>
</feature>
<dbReference type="GO" id="GO:0016989">
    <property type="term" value="F:sigma factor antagonist activity"/>
    <property type="evidence" value="ECO:0007669"/>
    <property type="project" value="TreeGrafter"/>
</dbReference>
<organism evidence="13 14">
    <name type="scientific">Streptomyces seoulensis</name>
    <dbReference type="NCBI Taxonomy" id="73044"/>
    <lineage>
        <taxon>Bacteria</taxon>
        <taxon>Bacillati</taxon>
        <taxon>Actinomycetota</taxon>
        <taxon>Actinomycetes</taxon>
        <taxon>Kitasatosporales</taxon>
        <taxon>Streptomycetaceae</taxon>
        <taxon>Streptomyces</taxon>
    </lineage>
</organism>
<evidence type="ECO:0000256" key="7">
    <source>
        <dbReference type="ARBA" id="ARBA00023136"/>
    </source>
</evidence>
<dbReference type="Pfam" id="PF10099">
    <property type="entry name" value="RskA_C"/>
    <property type="match status" value="1"/>
</dbReference>
<gene>
    <name evidence="13" type="ORF">D0Z67_26845</name>
</gene>
<evidence type="ECO:0000313" key="13">
    <source>
        <dbReference type="EMBL" id="QBJ93537.1"/>
    </source>
</evidence>